<dbReference type="Proteomes" id="UP000695802">
    <property type="component" value="Unassembled WGS sequence"/>
</dbReference>
<sequence length="252" mass="27683">MDTLHVILRHVVLRAWENLAGQQAFKGVVIDREMMSWGVAEFSLENQIRNKMACGTSATRLCEILAGTPMSDIMTNPKAVPLIDGKAPLQALEEMRAVEGHLIVRINVIGGGAGHSYVFLSKQRSGGDDLQGYIYQTNVGCHVSNAFGLNDWVADAKSLQEVDLAWHLCALATRLCGIGNPKDMTPDGFYQDAYMLSSKSMHEGDTSEILKMAAQEGTRAKVRFMWAPVDVDAAMRRLSAILVAKVTDEIRM</sequence>
<organism evidence="1 2">
    <name type="scientific">Xanthomonas bonasiae</name>
    <dbReference type="NCBI Taxonomy" id="2810351"/>
    <lineage>
        <taxon>Bacteria</taxon>
        <taxon>Pseudomonadati</taxon>
        <taxon>Pseudomonadota</taxon>
        <taxon>Gammaproteobacteria</taxon>
        <taxon>Lysobacterales</taxon>
        <taxon>Lysobacteraceae</taxon>
        <taxon>Xanthomonas</taxon>
    </lineage>
</organism>
<name>A0ABS3B658_9XANT</name>
<dbReference type="RefSeq" id="WP_206229545.1">
    <property type="nucleotide sequence ID" value="NZ_JAFIWB010000007.1"/>
</dbReference>
<accession>A0ABS3B658</accession>
<reference evidence="1 2" key="1">
    <citation type="submission" date="2021-02" db="EMBL/GenBank/DDBJ databases">
        <title>Taxonomically Unique Crown Gall-Associated Xanthomonas Stains Have Deficiency in Virulence Repertories.</title>
        <authorList>
            <person name="Mafakheri H."/>
            <person name="Taghavi S.M."/>
            <person name="Dimkic I."/>
            <person name="Nemanja K."/>
            <person name="Osdaghi E."/>
        </authorList>
    </citation>
    <scope>NUCLEOTIDE SEQUENCE [LARGE SCALE GENOMIC DNA]</scope>
    <source>
        <strain evidence="1 2">FX4</strain>
    </source>
</reference>
<protein>
    <submittedName>
        <fullName evidence="1">Uncharacterized protein</fullName>
    </submittedName>
</protein>
<evidence type="ECO:0000313" key="1">
    <source>
        <dbReference type="EMBL" id="MBN6102369.1"/>
    </source>
</evidence>
<evidence type="ECO:0000313" key="2">
    <source>
        <dbReference type="Proteomes" id="UP000695802"/>
    </source>
</evidence>
<keyword evidence="2" id="KW-1185">Reference proteome</keyword>
<comment type="caution">
    <text evidence="1">The sequence shown here is derived from an EMBL/GenBank/DDBJ whole genome shotgun (WGS) entry which is preliminary data.</text>
</comment>
<dbReference type="EMBL" id="JAFIWB010000007">
    <property type="protein sequence ID" value="MBN6102369.1"/>
    <property type="molecule type" value="Genomic_DNA"/>
</dbReference>
<proteinExistence type="predicted"/>
<gene>
    <name evidence="1" type="ORF">JR064_09345</name>
</gene>